<dbReference type="InterPro" id="IPR036390">
    <property type="entry name" value="WH_DNA-bd_sf"/>
</dbReference>
<organism evidence="6 7">
    <name type="scientific">Coniochaeta hoffmannii</name>
    <dbReference type="NCBI Taxonomy" id="91930"/>
    <lineage>
        <taxon>Eukaryota</taxon>
        <taxon>Fungi</taxon>
        <taxon>Dikarya</taxon>
        <taxon>Ascomycota</taxon>
        <taxon>Pezizomycotina</taxon>
        <taxon>Sordariomycetes</taxon>
        <taxon>Sordariomycetidae</taxon>
        <taxon>Coniochaetales</taxon>
        <taxon>Coniochaetaceae</taxon>
        <taxon>Coniochaeta</taxon>
    </lineage>
</organism>
<sequence>MGSVEKQADTNGSTINVSIALKANDLGGVPSLAAEISSLGSSLNDSDYHGRQVLLRKARALVTALETPRETMIKHNWAEPTNASAIAVGVEAGLFNLMAKEGAPKKVEDIAAALKADPALLSRLMRHISAMGYIKEIGPDEYESTNFSKALTIPIIGDGYPCVTGGCFAAIAHLPAYLKRTNFVMPNSATDGPYQSAYSTKLNFFQYLQANPPWGVQFNHHMGGYRQGRPSWMDPDFYPVQERLIQGADTVLDSPFLVDIGGNVGHDIAEFLAKHPDAPGRLVLQDLPVIIGQIKEGALDPRIERVEYDFHTEQPIKGARAYYMHSCLHDWPDDVCGDILARVTAAMKPGYSRFLVNENVIPPTEANWQTTGLDMMMLSLFASRERTEADWWRLLEGAGLRIVKIWNHGEGVESLIECELA</sequence>
<dbReference type="PANTHER" id="PTHR43712:SF17">
    <property type="entry name" value="O-METHYLTRANSFERASE"/>
    <property type="match status" value="1"/>
</dbReference>
<dbReference type="GO" id="GO:0008171">
    <property type="term" value="F:O-methyltransferase activity"/>
    <property type="evidence" value="ECO:0007669"/>
    <property type="project" value="InterPro"/>
</dbReference>
<dbReference type="InterPro" id="IPR001077">
    <property type="entry name" value="COMT_C"/>
</dbReference>
<keyword evidence="2" id="KW-0808">Transferase</keyword>
<gene>
    <name evidence="6" type="ORF">NKR19_g8284</name>
</gene>
<evidence type="ECO:0000256" key="2">
    <source>
        <dbReference type="ARBA" id="ARBA00022679"/>
    </source>
</evidence>
<evidence type="ECO:0000259" key="4">
    <source>
        <dbReference type="Pfam" id="PF00891"/>
    </source>
</evidence>
<dbReference type="AlphaFoldDB" id="A0AA38R716"/>
<dbReference type="EMBL" id="JANBVN010000163">
    <property type="protein sequence ID" value="KAJ9137213.1"/>
    <property type="molecule type" value="Genomic_DNA"/>
</dbReference>
<evidence type="ECO:0000313" key="6">
    <source>
        <dbReference type="EMBL" id="KAJ9137213.1"/>
    </source>
</evidence>
<keyword evidence="3" id="KW-0949">S-adenosyl-L-methionine</keyword>
<feature type="domain" description="O-methyltransferase dimerisation" evidence="5">
    <location>
        <begin position="85"/>
        <end position="151"/>
    </location>
</feature>
<name>A0AA38R716_9PEZI</name>
<dbReference type="GO" id="GO:0046983">
    <property type="term" value="F:protein dimerization activity"/>
    <property type="evidence" value="ECO:0007669"/>
    <property type="project" value="InterPro"/>
</dbReference>
<proteinExistence type="predicted"/>
<dbReference type="Pfam" id="PF08100">
    <property type="entry name" value="Dimerisation"/>
    <property type="match status" value="1"/>
</dbReference>
<evidence type="ECO:0000256" key="1">
    <source>
        <dbReference type="ARBA" id="ARBA00022603"/>
    </source>
</evidence>
<evidence type="ECO:0000256" key="3">
    <source>
        <dbReference type="ARBA" id="ARBA00022691"/>
    </source>
</evidence>
<protein>
    <submittedName>
        <fullName evidence="6">S-adenosyl-L-methionine-dependent methyltransferase</fullName>
    </submittedName>
</protein>
<dbReference type="Proteomes" id="UP001174691">
    <property type="component" value="Unassembled WGS sequence"/>
</dbReference>
<evidence type="ECO:0000259" key="5">
    <source>
        <dbReference type="Pfam" id="PF08100"/>
    </source>
</evidence>
<keyword evidence="7" id="KW-1185">Reference proteome</keyword>
<evidence type="ECO:0000313" key="7">
    <source>
        <dbReference type="Proteomes" id="UP001174691"/>
    </source>
</evidence>
<comment type="caution">
    <text evidence="6">The sequence shown here is derived from an EMBL/GenBank/DDBJ whole genome shotgun (WGS) entry which is preliminary data.</text>
</comment>
<dbReference type="SUPFAM" id="SSF46785">
    <property type="entry name" value="Winged helix' DNA-binding domain"/>
    <property type="match status" value="1"/>
</dbReference>
<dbReference type="InterPro" id="IPR012967">
    <property type="entry name" value="COMT_dimerisation"/>
</dbReference>
<reference evidence="6" key="1">
    <citation type="submission" date="2022-07" db="EMBL/GenBank/DDBJ databases">
        <title>Fungi with potential for degradation of polypropylene.</title>
        <authorList>
            <person name="Gostincar C."/>
        </authorList>
    </citation>
    <scope>NUCLEOTIDE SEQUENCE</scope>
    <source>
        <strain evidence="6">EXF-13287</strain>
    </source>
</reference>
<feature type="domain" description="O-methyltransferase C-terminal" evidence="4">
    <location>
        <begin position="254"/>
        <end position="400"/>
    </location>
</feature>
<accession>A0AA38R716</accession>
<dbReference type="GO" id="GO:0032259">
    <property type="term" value="P:methylation"/>
    <property type="evidence" value="ECO:0007669"/>
    <property type="project" value="UniProtKB-KW"/>
</dbReference>
<dbReference type="PANTHER" id="PTHR43712">
    <property type="entry name" value="PUTATIVE (AFU_ORTHOLOGUE AFUA_4G14580)-RELATED"/>
    <property type="match status" value="1"/>
</dbReference>
<dbReference type="Gene3D" id="3.40.50.150">
    <property type="entry name" value="Vaccinia Virus protein VP39"/>
    <property type="match status" value="1"/>
</dbReference>
<keyword evidence="1 6" id="KW-0489">Methyltransferase</keyword>
<dbReference type="SUPFAM" id="SSF53335">
    <property type="entry name" value="S-adenosyl-L-methionine-dependent methyltransferases"/>
    <property type="match status" value="1"/>
</dbReference>
<dbReference type="PROSITE" id="PS51683">
    <property type="entry name" value="SAM_OMT_II"/>
    <property type="match status" value="1"/>
</dbReference>
<dbReference type="InterPro" id="IPR016461">
    <property type="entry name" value="COMT-like"/>
</dbReference>
<dbReference type="InterPro" id="IPR029063">
    <property type="entry name" value="SAM-dependent_MTases_sf"/>
</dbReference>
<dbReference type="InterPro" id="IPR036388">
    <property type="entry name" value="WH-like_DNA-bd_sf"/>
</dbReference>
<dbReference type="Pfam" id="PF00891">
    <property type="entry name" value="Methyltransf_2"/>
    <property type="match status" value="1"/>
</dbReference>
<dbReference type="Gene3D" id="1.10.10.10">
    <property type="entry name" value="Winged helix-like DNA-binding domain superfamily/Winged helix DNA-binding domain"/>
    <property type="match status" value="1"/>
</dbReference>